<evidence type="ECO:0000256" key="1">
    <source>
        <dbReference type="SAM" id="MobiDB-lite"/>
    </source>
</evidence>
<feature type="region of interest" description="Disordered" evidence="1">
    <location>
        <begin position="136"/>
        <end position="181"/>
    </location>
</feature>
<feature type="region of interest" description="Disordered" evidence="1">
    <location>
        <begin position="195"/>
        <end position="226"/>
    </location>
</feature>
<feature type="region of interest" description="Disordered" evidence="1">
    <location>
        <begin position="1"/>
        <end position="109"/>
    </location>
</feature>
<gene>
    <name evidence="2" type="ORF">DWB77_07482</name>
</gene>
<reference evidence="2 3" key="1">
    <citation type="submission" date="2018-10" db="EMBL/GenBank/DDBJ databases">
        <title>Relationship between Morphology and Antimicrobial Activity in Streptomyces.</title>
        <authorList>
            <person name="Kang H.J."/>
            <person name="Kim S.B."/>
        </authorList>
    </citation>
    <scope>NUCLEOTIDE SEQUENCE [LARGE SCALE GENOMIC DNA]</scope>
    <source>
        <strain evidence="2 3">BH38</strain>
    </source>
</reference>
<protein>
    <submittedName>
        <fullName evidence="2">Uncharacterized protein</fullName>
    </submittedName>
</protein>
<feature type="compositionally biased region" description="Basic residues" evidence="1">
    <location>
        <begin position="161"/>
        <end position="172"/>
    </location>
</feature>
<organism evidence="2 3">
    <name type="scientific">Streptomyces hundungensis</name>
    <dbReference type="NCBI Taxonomy" id="1077946"/>
    <lineage>
        <taxon>Bacteria</taxon>
        <taxon>Bacillati</taxon>
        <taxon>Actinomycetota</taxon>
        <taxon>Actinomycetes</taxon>
        <taxon>Kitasatosporales</taxon>
        <taxon>Streptomycetaceae</taxon>
        <taxon>Streptomyces</taxon>
    </lineage>
</organism>
<dbReference type="AlphaFoldDB" id="A0A387HN14"/>
<evidence type="ECO:0000313" key="3">
    <source>
        <dbReference type="Proteomes" id="UP000271554"/>
    </source>
</evidence>
<feature type="compositionally biased region" description="Low complexity" evidence="1">
    <location>
        <begin position="47"/>
        <end position="58"/>
    </location>
</feature>
<keyword evidence="3" id="KW-1185">Reference proteome</keyword>
<dbReference type="EMBL" id="CP032698">
    <property type="protein sequence ID" value="AYG85265.1"/>
    <property type="molecule type" value="Genomic_DNA"/>
</dbReference>
<dbReference type="KEGG" id="shun:DWB77_07482"/>
<proteinExistence type="predicted"/>
<dbReference type="Proteomes" id="UP000271554">
    <property type="component" value="Chromosome"/>
</dbReference>
<evidence type="ECO:0000313" key="2">
    <source>
        <dbReference type="EMBL" id="AYG85265.1"/>
    </source>
</evidence>
<name>A0A387HN14_9ACTN</name>
<sequence length="283" mass="29729">MKPPAVPTGGNSPGGAKAAPTHARGRPGSRHTSELRSRPARRCRVWPGAGPHQPPAAQGHRRAVHGLPGPGRRRHRARAGRRHRGEAGGRGGGGAHTWIFESSPPHGSQPRLEDGYFAGARDVADYLLRIANKRAAGAGTNHRCARRRRSGPVEPGPGRAPPRRPGRARRPGCRPAGGAARGVGAAVSSIAVRQRVTSRRRQAPVPLVPNSSPAIRLPARGPQHGPDTGGMRVTWGLGDSPAPTAHAARFPSLVPASPPSPATERSGGYRTAWCDLCRGMIVR</sequence>
<feature type="compositionally biased region" description="Basic residues" evidence="1">
    <location>
        <begin position="71"/>
        <end position="84"/>
    </location>
</feature>
<accession>A0A387HN14</accession>